<dbReference type="InterPro" id="IPR050564">
    <property type="entry name" value="F420-G6PD/mer"/>
</dbReference>
<name>A0A542Z844_9MICO</name>
<dbReference type="GO" id="GO:0016705">
    <property type="term" value="F:oxidoreductase activity, acting on paired donors, with incorporation or reduction of molecular oxygen"/>
    <property type="evidence" value="ECO:0007669"/>
    <property type="project" value="InterPro"/>
</dbReference>
<evidence type="ECO:0000313" key="4">
    <source>
        <dbReference type="Proteomes" id="UP000319514"/>
    </source>
</evidence>
<evidence type="ECO:0000256" key="1">
    <source>
        <dbReference type="ARBA" id="ARBA00023002"/>
    </source>
</evidence>
<keyword evidence="3" id="KW-0503">Monooxygenase</keyword>
<comment type="caution">
    <text evidence="3">The sequence shown here is derived from an EMBL/GenBank/DDBJ whole genome shotgun (WGS) entry which is preliminary data.</text>
</comment>
<dbReference type="AlphaFoldDB" id="A0A542Z844"/>
<dbReference type="PANTHER" id="PTHR43244">
    <property type="match status" value="1"/>
</dbReference>
<dbReference type="RefSeq" id="WP_141790676.1">
    <property type="nucleotide sequence ID" value="NZ_BAAAKX010000011.1"/>
</dbReference>
<keyword evidence="4" id="KW-1185">Reference proteome</keyword>
<dbReference type="OrthoDB" id="7374740at2"/>
<sequence>MRFGLTILPEHRWSDAAPMWRQADEWGFDHAWTYDHLTWAGLPDEPWFGTTPTLTAAAMVTERVRLGTFVASPNYRHPVTFMRDLLALDDVSGGRVIAGLGTGGDLDSRLLGDPGLSVRQRVDRFEEFVTLLDRVLTEDHVDHDGEFFRAQDARTLPGCVQQPRIPFVMAANGPRSLRLAARFGAGWVTTGPKVDALEEWFTAVGALSERLTQTLADAGRDGEGFERYLNLDSSPQFSMESVGAFEDLVGRAAELGFTDVISHWPRPEGVYAGRREVLEQVATEVVPRLRADLP</sequence>
<keyword evidence="1" id="KW-0560">Oxidoreductase</keyword>
<dbReference type="Proteomes" id="UP000319514">
    <property type="component" value="Unassembled WGS sequence"/>
</dbReference>
<evidence type="ECO:0000259" key="2">
    <source>
        <dbReference type="Pfam" id="PF00296"/>
    </source>
</evidence>
<evidence type="ECO:0000313" key="3">
    <source>
        <dbReference type="EMBL" id="TQL56489.1"/>
    </source>
</evidence>
<protein>
    <submittedName>
        <fullName evidence="3">Luciferase-like monooxygenase</fullName>
    </submittedName>
</protein>
<accession>A0A542Z844</accession>
<reference evidence="3 4" key="1">
    <citation type="submission" date="2019-06" db="EMBL/GenBank/DDBJ databases">
        <title>Sequencing the genomes of 1000 actinobacteria strains.</title>
        <authorList>
            <person name="Klenk H.-P."/>
        </authorList>
    </citation>
    <scope>NUCLEOTIDE SEQUENCE [LARGE SCALE GENOMIC DNA]</scope>
    <source>
        <strain evidence="3 4">DSM 18082</strain>
    </source>
</reference>
<dbReference type="EMBL" id="VFOQ01000003">
    <property type="protein sequence ID" value="TQL56489.1"/>
    <property type="molecule type" value="Genomic_DNA"/>
</dbReference>
<proteinExistence type="predicted"/>
<gene>
    <name evidence="3" type="ORF">FB474_4106</name>
</gene>
<dbReference type="InterPro" id="IPR011251">
    <property type="entry name" value="Luciferase-like_dom"/>
</dbReference>
<dbReference type="Gene3D" id="3.20.20.30">
    <property type="entry name" value="Luciferase-like domain"/>
    <property type="match status" value="1"/>
</dbReference>
<dbReference type="InterPro" id="IPR036661">
    <property type="entry name" value="Luciferase-like_sf"/>
</dbReference>
<dbReference type="SUPFAM" id="SSF51679">
    <property type="entry name" value="Bacterial luciferase-like"/>
    <property type="match status" value="1"/>
</dbReference>
<organism evidence="3 4">
    <name type="scientific">Oryzihumus leptocrescens</name>
    <dbReference type="NCBI Taxonomy" id="297536"/>
    <lineage>
        <taxon>Bacteria</taxon>
        <taxon>Bacillati</taxon>
        <taxon>Actinomycetota</taxon>
        <taxon>Actinomycetes</taxon>
        <taxon>Micrococcales</taxon>
        <taxon>Intrasporangiaceae</taxon>
        <taxon>Oryzihumus</taxon>
    </lineage>
</organism>
<feature type="domain" description="Luciferase-like" evidence="2">
    <location>
        <begin position="1"/>
        <end position="228"/>
    </location>
</feature>
<dbReference type="GO" id="GO:0004497">
    <property type="term" value="F:monooxygenase activity"/>
    <property type="evidence" value="ECO:0007669"/>
    <property type="project" value="UniProtKB-KW"/>
</dbReference>
<dbReference type="PANTHER" id="PTHR43244:SF1">
    <property type="entry name" value="5,10-METHYLENETETRAHYDROMETHANOPTERIN REDUCTASE"/>
    <property type="match status" value="1"/>
</dbReference>
<dbReference type="Pfam" id="PF00296">
    <property type="entry name" value="Bac_luciferase"/>
    <property type="match status" value="1"/>
</dbReference>